<dbReference type="STRING" id="478744.SAMN05444359_10665"/>
<gene>
    <name evidence="1" type="ORF">SAMN05444359_10665</name>
</gene>
<dbReference type="AlphaFoldDB" id="A0A1H9DMT7"/>
<accession>A0A1H9DMT7</accession>
<sequence>MKKIIFVDDDHHYLKALEENIQLRAPEFTVVQKITNPAAGGNVEGGELVRYLANESGLFDDGPIIIVLDIRFGDDSMRRRLGVKIARYLLSSNWSSQVKIIAVTGENDQLLFDDLVEIGVEHIVQKTNLAHFLAPALKNIKLGKPFLGDITVLPNETGNDVLLQNEIAREVARGYRNNALEAQGYDAVGVHKNNFRKANFDSLPVSGIVGHRLPGPTEWNDVWYLLHHLKSRDRDIIDYVEKICGIRIEVPA</sequence>
<name>A0A1H9DMT7_9BACT</name>
<dbReference type="Gene3D" id="3.40.50.2300">
    <property type="match status" value="1"/>
</dbReference>
<organism evidence="1 2">
    <name type="scientific">Neolewinella agarilytica</name>
    <dbReference type="NCBI Taxonomy" id="478744"/>
    <lineage>
        <taxon>Bacteria</taxon>
        <taxon>Pseudomonadati</taxon>
        <taxon>Bacteroidota</taxon>
        <taxon>Saprospiria</taxon>
        <taxon>Saprospirales</taxon>
        <taxon>Lewinellaceae</taxon>
        <taxon>Neolewinella</taxon>
    </lineage>
</organism>
<keyword evidence="1" id="KW-0238">DNA-binding</keyword>
<dbReference type="RefSeq" id="WP_090166677.1">
    <property type="nucleotide sequence ID" value="NZ_FOFB01000006.1"/>
</dbReference>
<dbReference type="InParanoid" id="A0A1H9DMT7"/>
<evidence type="ECO:0000313" key="1">
    <source>
        <dbReference type="EMBL" id="SEQ14794.1"/>
    </source>
</evidence>
<evidence type="ECO:0000313" key="2">
    <source>
        <dbReference type="Proteomes" id="UP000199021"/>
    </source>
</evidence>
<protein>
    <submittedName>
        <fullName evidence="1">DNA-binding response regulator, NarL/FixJ family, contains REC and HTH domains</fullName>
    </submittedName>
</protein>
<keyword evidence="2" id="KW-1185">Reference proteome</keyword>
<dbReference type="GO" id="GO:0003677">
    <property type="term" value="F:DNA binding"/>
    <property type="evidence" value="ECO:0007669"/>
    <property type="project" value="UniProtKB-KW"/>
</dbReference>
<dbReference type="Proteomes" id="UP000199021">
    <property type="component" value="Unassembled WGS sequence"/>
</dbReference>
<proteinExistence type="predicted"/>
<dbReference type="EMBL" id="FOFB01000006">
    <property type="protein sequence ID" value="SEQ14794.1"/>
    <property type="molecule type" value="Genomic_DNA"/>
</dbReference>
<reference evidence="2" key="1">
    <citation type="submission" date="2016-10" db="EMBL/GenBank/DDBJ databases">
        <authorList>
            <person name="Varghese N."/>
            <person name="Submissions S."/>
        </authorList>
    </citation>
    <scope>NUCLEOTIDE SEQUENCE [LARGE SCALE GENOMIC DNA]</scope>
    <source>
        <strain evidence="2">DSM 24740</strain>
    </source>
</reference>